<protein>
    <submittedName>
        <fullName evidence="13">Interferon alpha-1/2-like</fullName>
    </submittedName>
</protein>
<proteinExistence type="inferred from homology"/>
<evidence type="ECO:0000256" key="1">
    <source>
        <dbReference type="ARBA" id="ARBA00004613"/>
    </source>
</evidence>
<evidence type="ECO:0000256" key="11">
    <source>
        <dbReference type="SAM" id="SignalP"/>
    </source>
</evidence>
<keyword evidence="5 11" id="KW-0732">Signal</keyword>
<comment type="subcellular location">
    <subcellularLocation>
        <location evidence="1">Secreted</location>
    </subcellularLocation>
</comment>
<keyword evidence="8" id="KW-0325">Glycoprotein</keyword>
<evidence type="ECO:0000256" key="2">
    <source>
        <dbReference type="ARBA" id="ARBA00011033"/>
    </source>
</evidence>
<dbReference type="KEGG" id="oro:101377641"/>
<evidence type="ECO:0000313" key="12">
    <source>
        <dbReference type="Proteomes" id="UP000245340"/>
    </source>
</evidence>
<reference evidence="13" key="1">
    <citation type="submission" date="2025-08" db="UniProtKB">
        <authorList>
            <consortium name="RefSeq"/>
        </authorList>
    </citation>
    <scope>IDENTIFICATION</scope>
</reference>
<dbReference type="PANTHER" id="PTHR11691:SF60">
    <property type="entry name" value="INTERFERON ALPHA-5"/>
    <property type="match status" value="1"/>
</dbReference>
<keyword evidence="7" id="KW-1015">Disulfide bond</keyword>
<evidence type="ECO:0000256" key="8">
    <source>
        <dbReference type="ARBA" id="ARBA00023180"/>
    </source>
</evidence>
<dbReference type="InParanoid" id="A0A2U3WU81"/>
<keyword evidence="12" id="KW-1185">Reference proteome</keyword>
<dbReference type="InterPro" id="IPR000471">
    <property type="entry name" value="Interferon_alpha/beta/delta"/>
</dbReference>
<dbReference type="OrthoDB" id="9728491at2759"/>
<evidence type="ECO:0000256" key="6">
    <source>
        <dbReference type="ARBA" id="ARBA00023118"/>
    </source>
</evidence>
<organism evidence="12 13">
    <name type="scientific">Odobenus rosmarus divergens</name>
    <name type="common">Pacific walrus</name>
    <dbReference type="NCBI Taxonomy" id="9708"/>
    <lineage>
        <taxon>Eukaryota</taxon>
        <taxon>Metazoa</taxon>
        <taxon>Chordata</taxon>
        <taxon>Craniata</taxon>
        <taxon>Vertebrata</taxon>
        <taxon>Euteleostomi</taxon>
        <taxon>Mammalia</taxon>
        <taxon>Eutheria</taxon>
        <taxon>Laurasiatheria</taxon>
        <taxon>Carnivora</taxon>
        <taxon>Caniformia</taxon>
        <taxon>Pinnipedia</taxon>
        <taxon>Odobenidae</taxon>
        <taxon>Odobenus</taxon>
    </lineage>
</organism>
<dbReference type="SMART" id="SM00076">
    <property type="entry name" value="IFabd"/>
    <property type="match status" value="1"/>
</dbReference>
<accession>A0A2U3WU81</accession>
<dbReference type="GO" id="GO:0005125">
    <property type="term" value="F:cytokine activity"/>
    <property type="evidence" value="ECO:0007669"/>
    <property type="project" value="UniProtKB-KW"/>
</dbReference>
<gene>
    <name evidence="13" type="primary">LOC101377641</name>
</gene>
<dbReference type="SUPFAM" id="SSF47266">
    <property type="entry name" value="4-helical cytokines"/>
    <property type="match status" value="1"/>
</dbReference>
<dbReference type="GO" id="GO:0005615">
    <property type="term" value="C:extracellular space"/>
    <property type="evidence" value="ECO:0007669"/>
    <property type="project" value="UniProtKB-KW"/>
</dbReference>
<dbReference type="STRING" id="9708.A0A2U3WU81"/>
<dbReference type="Pfam" id="PF00143">
    <property type="entry name" value="Interferon"/>
    <property type="match status" value="1"/>
</dbReference>
<name>A0A2U3WU81_ODORO</name>
<dbReference type="RefSeq" id="XP_004412968.1">
    <property type="nucleotide sequence ID" value="XM_004412911.1"/>
</dbReference>
<dbReference type="CDD" id="cd00095">
    <property type="entry name" value="IFab"/>
    <property type="match status" value="1"/>
</dbReference>
<evidence type="ECO:0000256" key="3">
    <source>
        <dbReference type="ARBA" id="ARBA00022514"/>
    </source>
</evidence>
<dbReference type="Proteomes" id="UP000245340">
    <property type="component" value="Unplaced"/>
</dbReference>
<comment type="similarity">
    <text evidence="2 10">Belongs to the alpha/beta interferon family.</text>
</comment>
<evidence type="ECO:0000256" key="5">
    <source>
        <dbReference type="ARBA" id="ARBA00022729"/>
    </source>
</evidence>
<sequence length="187" mass="21018">MALPVSFLVALVVLSSSSLCSLGCDLPQNHGLFAWRALTLLGQMKRMSASSCDKYTSDFAFPQEVLDGKQLQKAQALSVSYVMDEKIFHLFCTEASSPAWNMSLLEEFCLGIYQQLTDLKACLMQEAGLGETPLMKVDSILRNYFQRISLYLQEKQYSPCAWEIVRAEITSSLFSSMILQERLSSKQ</sequence>
<keyword evidence="6 10" id="KW-0051">Antiviral defense</keyword>
<dbReference type="GO" id="GO:0051607">
    <property type="term" value="P:defense response to virus"/>
    <property type="evidence" value="ECO:0007669"/>
    <property type="project" value="UniProtKB-KW"/>
</dbReference>
<comment type="function">
    <text evidence="9">Produced by macrophages, IFN-alpha have antiviral activities. Interferon stimulates the production of two enzymes: a protein kinase and an oligoadenylate synthetase.</text>
</comment>
<dbReference type="PRINTS" id="PR00266">
    <property type="entry name" value="INTERFERONAB"/>
</dbReference>
<evidence type="ECO:0000256" key="7">
    <source>
        <dbReference type="ARBA" id="ARBA00023157"/>
    </source>
</evidence>
<evidence type="ECO:0000313" key="13">
    <source>
        <dbReference type="RefSeq" id="XP_004412968.1"/>
    </source>
</evidence>
<feature type="chain" id="PRO_5015532618" evidence="11">
    <location>
        <begin position="24"/>
        <end position="187"/>
    </location>
</feature>
<evidence type="ECO:0000256" key="10">
    <source>
        <dbReference type="RuleBase" id="RU000436"/>
    </source>
</evidence>
<dbReference type="InterPro" id="IPR009079">
    <property type="entry name" value="4_helix_cytokine-like_core"/>
</dbReference>
<evidence type="ECO:0000256" key="9">
    <source>
        <dbReference type="ARBA" id="ARBA00037609"/>
    </source>
</evidence>
<dbReference type="FunFam" id="1.20.1250.10:FF:000001">
    <property type="entry name" value="Interferon alpha"/>
    <property type="match status" value="1"/>
</dbReference>
<dbReference type="Gene3D" id="1.20.1250.10">
    <property type="match status" value="1"/>
</dbReference>
<feature type="signal peptide" evidence="11">
    <location>
        <begin position="1"/>
        <end position="23"/>
    </location>
</feature>
<keyword evidence="4" id="KW-0964">Secreted</keyword>
<dbReference type="GeneID" id="101377641"/>
<dbReference type="GO" id="GO:0005126">
    <property type="term" value="F:cytokine receptor binding"/>
    <property type="evidence" value="ECO:0007669"/>
    <property type="project" value="InterPro"/>
</dbReference>
<dbReference type="PROSITE" id="PS00252">
    <property type="entry name" value="INTERFERON_A_B_D"/>
    <property type="match status" value="1"/>
</dbReference>
<dbReference type="PANTHER" id="PTHR11691">
    <property type="entry name" value="TYPE I INTERFERON"/>
    <property type="match status" value="1"/>
</dbReference>
<dbReference type="AlphaFoldDB" id="A0A2U3WU81"/>
<evidence type="ECO:0000256" key="4">
    <source>
        <dbReference type="ARBA" id="ARBA00022525"/>
    </source>
</evidence>
<keyword evidence="3 10" id="KW-0202">Cytokine</keyword>
<dbReference type="FunCoup" id="A0A2U3WU81">
    <property type="interactions" value="37"/>
</dbReference>